<dbReference type="Gene3D" id="3.30.70.100">
    <property type="match status" value="1"/>
</dbReference>
<accession>A0AAW7ZCJ6</accession>
<dbReference type="SUPFAM" id="SSF55008">
    <property type="entry name" value="HMA, heavy metal-associated domain"/>
    <property type="match status" value="1"/>
</dbReference>
<evidence type="ECO:0000259" key="1">
    <source>
        <dbReference type="PROSITE" id="PS50846"/>
    </source>
</evidence>
<reference evidence="2" key="1">
    <citation type="journal article" date="2023" name="J. Hazard. Mater.">
        <title>Anaerobic biodegradation of pyrene and benzo[a]pyrene by a new sulfate-reducing Desulforamulus aquiferis strain DSA.</title>
        <authorList>
            <person name="Zhang Z."/>
            <person name="Sun J."/>
            <person name="Gong X."/>
            <person name="Wang C."/>
            <person name="Wang H."/>
        </authorList>
    </citation>
    <scope>NUCLEOTIDE SEQUENCE</scope>
    <source>
        <strain evidence="2">DSA</strain>
    </source>
</reference>
<dbReference type="Proteomes" id="UP001172911">
    <property type="component" value="Unassembled WGS sequence"/>
</dbReference>
<dbReference type="EMBL" id="JARPTC010000005">
    <property type="protein sequence ID" value="MDO7786510.1"/>
    <property type="molecule type" value="Genomic_DNA"/>
</dbReference>
<dbReference type="GO" id="GO:0046872">
    <property type="term" value="F:metal ion binding"/>
    <property type="evidence" value="ECO:0007669"/>
    <property type="project" value="InterPro"/>
</dbReference>
<reference evidence="2" key="2">
    <citation type="submission" date="2023-03" db="EMBL/GenBank/DDBJ databases">
        <authorList>
            <person name="Zhang Z."/>
        </authorList>
    </citation>
    <scope>NUCLEOTIDE SEQUENCE</scope>
    <source>
        <strain evidence="2">DSA</strain>
    </source>
</reference>
<keyword evidence="3" id="KW-1185">Reference proteome</keyword>
<evidence type="ECO:0000313" key="3">
    <source>
        <dbReference type="Proteomes" id="UP001172911"/>
    </source>
</evidence>
<comment type="caution">
    <text evidence="2">The sequence shown here is derived from an EMBL/GenBank/DDBJ whole genome shotgun (WGS) entry which is preliminary data.</text>
</comment>
<feature type="domain" description="HMA" evidence="1">
    <location>
        <begin position="2"/>
        <end position="68"/>
    </location>
</feature>
<protein>
    <recommendedName>
        <fullName evidence="1">HMA domain-containing protein</fullName>
    </recommendedName>
</protein>
<sequence>MAELVLNVSGMKNSTDQIQVINAMSKYSGVLDVAVEPNSSRVQVIYEKYNILPQDLKNSVESAGYQAEILQDS</sequence>
<organism evidence="2 3">
    <name type="scientific">Desulforamulus aquiferis</name>
    <dbReference type="NCBI Taxonomy" id="1397668"/>
    <lineage>
        <taxon>Bacteria</taxon>
        <taxon>Bacillati</taxon>
        <taxon>Bacillota</taxon>
        <taxon>Clostridia</taxon>
        <taxon>Eubacteriales</taxon>
        <taxon>Peptococcaceae</taxon>
        <taxon>Desulforamulus</taxon>
    </lineage>
</organism>
<dbReference type="InterPro" id="IPR036163">
    <property type="entry name" value="HMA_dom_sf"/>
</dbReference>
<dbReference type="PROSITE" id="PS50846">
    <property type="entry name" value="HMA_2"/>
    <property type="match status" value="1"/>
</dbReference>
<gene>
    <name evidence="2" type="ORF">P6N53_04650</name>
</gene>
<evidence type="ECO:0000313" key="2">
    <source>
        <dbReference type="EMBL" id="MDO7786510.1"/>
    </source>
</evidence>
<dbReference type="AlphaFoldDB" id="A0AAW7ZCJ6"/>
<name>A0AAW7ZCJ6_9FIRM</name>
<proteinExistence type="predicted"/>
<dbReference type="InterPro" id="IPR006121">
    <property type="entry name" value="HMA_dom"/>
</dbReference>
<dbReference type="RefSeq" id="WP_304541551.1">
    <property type="nucleotide sequence ID" value="NZ_JARPTC010000005.1"/>
</dbReference>